<name>A0A5A9GQA2_AZOLI</name>
<accession>A0A5A9GQA2</accession>
<dbReference type="Proteomes" id="UP000324927">
    <property type="component" value="Unassembled WGS sequence"/>
</dbReference>
<dbReference type="OrthoDB" id="7305463at2"/>
<evidence type="ECO:0000313" key="2">
    <source>
        <dbReference type="Proteomes" id="UP000324927"/>
    </source>
</evidence>
<evidence type="ECO:0000313" key="1">
    <source>
        <dbReference type="EMBL" id="KAA0596557.1"/>
    </source>
</evidence>
<reference evidence="1 2" key="1">
    <citation type="submission" date="2019-08" db="EMBL/GenBank/DDBJ databases">
        <authorList>
            <person name="Grouzdev D."/>
            <person name="Tikhonova E."/>
            <person name="Kravchenko I."/>
        </authorList>
    </citation>
    <scope>NUCLEOTIDE SEQUENCE [LARGE SCALE GENOMIC DNA]</scope>
    <source>
        <strain evidence="1 2">59b</strain>
    </source>
</reference>
<organism evidence="1 2">
    <name type="scientific">Azospirillum lipoferum</name>
    <dbReference type="NCBI Taxonomy" id="193"/>
    <lineage>
        <taxon>Bacteria</taxon>
        <taxon>Pseudomonadati</taxon>
        <taxon>Pseudomonadota</taxon>
        <taxon>Alphaproteobacteria</taxon>
        <taxon>Rhodospirillales</taxon>
        <taxon>Azospirillaceae</taxon>
        <taxon>Azospirillum</taxon>
    </lineage>
</organism>
<dbReference type="EMBL" id="VTTN01000003">
    <property type="protein sequence ID" value="KAA0596557.1"/>
    <property type="molecule type" value="Genomic_DNA"/>
</dbReference>
<keyword evidence="2" id="KW-1185">Reference proteome</keyword>
<gene>
    <name evidence="1" type="ORF">FZ942_10615</name>
</gene>
<proteinExistence type="predicted"/>
<protein>
    <submittedName>
        <fullName evidence="1">Uncharacterized protein</fullName>
    </submittedName>
</protein>
<dbReference type="AlphaFoldDB" id="A0A5A9GQA2"/>
<comment type="caution">
    <text evidence="1">The sequence shown here is derived from an EMBL/GenBank/DDBJ whole genome shotgun (WGS) entry which is preliminary data.</text>
</comment>
<sequence length="218" mass="22654">MDRQQPAPVVRLRPAFRDRRTVRAATPSALLTGALLTGLALALSACETVPPAPVAAPPAAGLPDGPVRPFSSGKGWTVTIHTPPGGKGFCVAERGISVGQNAAPRLTFRTAAAESGFILSSFTPSDSGAMVKPGERYDLTVTTDLGSRLSLSARGLPNGSLHVAVPTKGYLEEMEPLARAHRVSFRSSGLGDLGTMLLSGSSWAINASDECRILHAES</sequence>
<dbReference type="RefSeq" id="WP_149231066.1">
    <property type="nucleotide sequence ID" value="NZ_JALJXJ010000004.1"/>
</dbReference>